<dbReference type="GO" id="GO:0016192">
    <property type="term" value="P:vesicle-mediated transport"/>
    <property type="evidence" value="ECO:0007669"/>
    <property type="project" value="UniProtKB-KW"/>
</dbReference>
<organism evidence="11 12">
    <name type="scientific">Piloderma croceum (strain F 1598)</name>
    <dbReference type="NCBI Taxonomy" id="765440"/>
    <lineage>
        <taxon>Eukaryota</taxon>
        <taxon>Fungi</taxon>
        <taxon>Dikarya</taxon>
        <taxon>Basidiomycota</taxon>
        <taxon>Agaricomycotina</taxon>
        <taxon>Agaricomycetes</taxon>
        <taxon>Agaricomycetidae</taxon>
        <taxon>Atheliales</taxon>
        <taxon>Atheliaceae</taxon>
        <taxon>Piloderma</taxon>
    </lineage>
</organism>
<dbReference type="Proteomes" id="UP000054166">
    <property type="component" value="Unassembled WGS sequence"/>
</dbReference>
<dbReference type="STRING" id="765440.A0A0C3G4K9"/>
<keyword evidence="12" id="KW-1185">Reference proteome</keyword>
<protein>
    <submittedName>
        <fullName evidence="11">Uncharacterized protein</fullName>
    </submittedName>
</protein>
<keyword evidence="4" id="KW-0963">Cytoplasm</keyword>
<dbReference type="GO" id="GO:0000139">
    <property type="term" value="C:Golgi membrane"/>
    <property type="evidence" value="ECO:0007669"/>
    <property type="project" value="UniProtKB-SubCell"/>
</dbReference>
<dbReference type="GO" id="GO:0015031">
    <property type="term" value="P:protein transport"/>
    <property type="evidence" value="ECO:0007669"/>
    <property type="project" value="UniProtKB-KW"/>
</dbReference>
<keyword evidence="3" id="KW-0813">Transport</keyword>
<keyword evidence="9" id="KW-0333">Golgi apparatus</keyword>
<evidence type="ECO:0000256" key="4">
    <source>
        <dbReference type="ARBA" id="ARBA00022490"/>
    </source>
</evidence>
<dbReference type="EMBL" id="KN832981">
    <property type="protein sequence ID" value="KIM86749.1"/>
    <property type="molecule type" value="Genomic_DNA"/>
</dbReference>
<proteinExistence type="predicted"/>
<reference evidence="12" key="2">
    <citation type="submission" date="2015-01" db="EMBL/GenBank/DDBJ databases">
        <title>Evolutionary Origins and Diversification of the Mycorrhizal Mutualists.</title>
        <authorList>
            <consortium name="DOE Joint Genome Institute"/>
            <consortium name="Mycorrhizal Genomics Consortium"/>
            <person name="Kohler A."/>
            <person name="Kuo A."/>
            <person name="Nagy L.G."/>
            <person name="Floudas D."/>
            <person name="Copeland A."/>
            <person name="Barry K.W."/>
            <person name="Cichocki N."/>
            <person name="Veneault-Fourrey C."/>
            <person name="LaButti K."/>
            <person name="Lindquist E.A."/>
            <person name="Lipzen A."/>
            <person name="Lundell T."/>
            <person name="Morin E."/>
            <person name="Murat C."/>
            <person name="Riley R."/>
            <person name="Ohm R."/>
            <person name="Sun H."/>
            <person name="Tunlid A."/>
            <person name="Henrissat B."/>
            <person name="Grigoriev I.V."/>
            <person name="Hibbett D.S."/>
            <person name="Martin F."/>
        </authorList>
    </citation>
    <scope>NUCLEOTIDE SEQUENCE [LARGE SCALE GENOMIC DNA]</scope>
    <source>
        <strain evidence="12">F 1598</strain>
    </source>
</reference>
<keyword evidence="7" id="KW-0931">ER-Golgi transport</keyword>
<evidence type="ECO:0000256" key="1">
    <source>
        <dbReference type="ARBA" id="ARBA00004255"/>
    </source>
</evidence>
<dbReference type="Gene3D" id="1.25.40.470">
    <property type="match status" value="2"/>
</dbReference>
<keyword evidence="10" id="KW-0472">Membrane</keyword>
<accession>A0A0C3G4K9</accession>
<evidence type="ECO:0000256" key="8">
    <source>
        <dbReference type="ARBA" id="ARBA00022927"/>
    </source>
</evidence>
<reference evidence="11 12" key="1">
    <citation type="submission" date="2014-04" db="EMBL/GenBank/DDBJ databases">
        <authorList>
            <consortium name="DOE Joint Genome Institute"/>
            <person name="Kuo A."/>
            <person name="Tarkka M."/>
            <person name="Buscot F."/>
            <person name="Kohler A."/>
            <person name="Nagy L.G."/>
            <person name="Floudas D."/>
            <person name="Copeland A."/>
            <person name="Barry K.W."/>
            <person name="Cichocki N."/>
            <person name="Veneault-Fourrey C."/>
            <person name="LaButti K."/>
            <person name="Lindquist E.A."/>
            <person name="Lipzen A."/>
            <person name="Lundell T."/>
            <person name="Morin E."/>
            <person name="Murat C."/>
            <person name="Sun H."/>
            <person name="Tunlid A."/>
            <person name="Henrissat B."/>
            <person name="Grigoriev I.V."/>
            <person name="Hibbett D.S."/>
            <person name="Martin F."/>
            <person name="Nordberg H.P."/>
            <person name="Cantor M.N."/>
            <person name="Hua S.X."/>
        </authorList>
    </citation>
    <scope>NUCLEOTIDE SEQUENCE [LARGE SCALE GENOMIC DNA]</scope>
    <source>
        <strain evidence="11 12">F 1598</strain>
    </source>
</reference>
<evidence type="ECO:0000256" key="5">
    <source>
        <dbReference type="ARBA" id="ARBA00022574"/>
    </source>
</evidence>
<evidence type="ECO:0000256" key="2">
    <source>
        <dbReference type="ARBA" id="ARBA00004496"/>
    </source>
</evidence>
<comment type="subcellular location">
    <subcellularLocation>
        <location evidence="2">Cytoplasm</location>
    </subcellularLocation>
    <subcellularLocation>
        <location evidence="1">Golgi apparatus membrane</location>
        <topology evidence="1">Peripheral membrane protein</topology>
        <orientation evidence="1">Cytoplasmic side</orientation>
    </subcellularLocation>
</comment>
<evidence type="ECO:0000256" key="10">
    <source>
        <dbReference type="ARBA" id="ARBA00023136"/>
    </source>
</evidence>
<evidence type="ECO:0000256" key="3">
    <source>
        <dbReference type="ARBA" id="ARBA00022448"/>
    </source>
</evidence>
<keyword evidence="6" id="KW-0677">Repeat</keyword>
<sequence>MREMLCLSSPSAGNSQTISECFRRDNDEQSAIRMTKLPIEHSYTMLTQPKITLEEVYIHQIIAYLQQKGFPEIALHFVQDKNTIFNLAIECGNLDVVLETVKIVEKAYQQTKNFDKLSFLYRATGSTEKLSKMQNIANTRGDPMSRFHNALYAADVEGRIEVLRDVGMYPLAYLSAKTNGLNDITMEILEAAGLTEADVDDVLTFSASTLKRPPIVTPTTNINWPSVSAGENFFDKALANGTLEDDEVPYVNGIDTADAAAFLLWMHGRKRRMFKKTRMPMKVDGN</sequence>
<evidence type="ECO:0000256" key="7">
    <source>
        <dbReference type="ARBA" id="ARBA00022892"/>
    </source>
</evidence>
<evidence type="ECO:0000256" key="9">
    <source>
        <dbReference type="ARBA" id="ARBA00023034"/>
    </source>
</evidence>
<evidence type="ECO:0000313" key="12">
    <source>
        <dbReference type="Proteomes" id="UP000054166"/>
    </source>
</evidence>
<dbReference type="InParanoid" id="A0A0C3G4K9"/>
<evidence type="ECO:0000313" key="11">
    <source>
        <dbReference type="EMBL" id="KIM86749.1"/>
    </source>
</evidence>
<dbReference type="HOGENOM" id="CLU_973556_0_0_1"/>
<name>A0A0C3G4K9_PILCF</name>
<keyword evidence="8" id="KW-0653">Protein transport</keyword>
<gene>
    <name evidence="11" type="ORF">PILCRDRAFT_86406</name>
</gene>
<dbReference type="FunFam" id="1.25.40.470:FF:000002">
    <property type="entry name" value="Coatomer subunit alpha"/>
    <property type="match status" value="1"/>
</dbReference>
<dbReference type="AlphaFoldDB" id="A0A0C3G4K9"/>
<keyword evidence="5" id="KW-0853">WD repeat</keyword>
<dbReference type="OrthoDB" id="10261470at2759"/>
<evidence type="ECO:0000256" key="6">
    <source>
        <dbReference type="ARBA" id="ARBA00022737"/>
    </source>
</evidence>